<proteinExistence type="predicted"/>
<dbReference type="EMBL" id="KQ461158">
    <property type="protein sequence ID" value="KPJ08078.1"/>
    <property type="molecule type" value="Genomic_DNA"/>
</dbReference>
<keyword evidence="1" id="KW-0732">Signal</keyword>
<dbReference type="OrthoDB" id="7022538at2759"/>
<feature type="signal peptide" evidence="1">
    <location>
        <begin position="1"/>
        <end position="17"/>
    </location>
</feature>
<dbReference type="Proteomes" id="UP000053240">
    <property type="component" value="Unassembled WGS sequence"/>
</dbReference>
<gene>
    <name evidence="2" type="ORF">RR48_04185</name>
</gene>
<keyword evidence="3" id="KW-1185">Reference proteome</keyword>
<dbReference type="AlphaFoldDB" id="A0A0N1IBR9"/>
<evidence type="ECO:0000313" key="2">
    <source>
        <dbReference type="EMBL" id="KPJ08078.1"/>
    </source>
</evidence>
<dbReference type="Gene3D" id="2.130.10.10">
    <property type="entry name" value="YVTN repeat-like/Quinoprotein amine dehydrogenase"/>
    <property type="match status" value="1"/>
</dbReference>
<evidence type="ECO:0000256" key="1">
    <source>
        <dbReference type="SAM" id="SignalP"/>
    </source>
</evidence>
<dbReference type="InParanoid" id="A0A0N1IBR9"/>
<feature type="chain" id="PRO_5005873909" evidence="1">
    <location>
        <begin position="18"/>
        <end position="279"/>
    </location>
</feature>
<dbReference type="SUPFAM" id="SSF63829">
    <property type="entry name" value="Calcium-dependent phosphotriesterase"/>
    <property type="match status" value="1"/>
</dbReference>
<sequence>MDKNLLLFFFIFIAVECSKNLGKVCDLVTDDLLKQCYIRETLVSISHSPNQLAVNKNTNTVYFSFDSGQGEYIPAAVQIESKKVTVLKGVKDAFAVTNDPLIGEMYFGGSNGIYKYNPAQQTLKRLAVKNLDIWWLFFKKIIYFIRFPSLNAYSYHDRLVKPVTPLMNITVNQFVFDNDDNIFFINGTGLFGIKNGQSDIILLRESPRFLGMAANNKGHVYLCSENEIFVISKMIQKVKKIVNIPGVLGMAFDKDNNLIYSDSHEIVRLLPISNSYLKL</sequence>
<accession>A0A0N1IBR9</accession>
<reference evidence="2 3" key="1">
    <citation type="journal article" date="2015" name="Nat. Commun.">
        <title>Outbred genome sequencing and CRISPR/Cas9 gene editing in butterflies.</title>
        <authorList>
            <person name="Li X."/>
            <person name="Fan D."/>
            <person name="Zhang W."/>
            <person name="Liu G."/>
            <person name="Zhang L."/>
            <person name="Zhao L."/>
            <person name="Fang X."/>
            <person name="Chen L."/>
            <person name="Dong Y."/>
            <person name="Chen Y."/>
            <person name="Ding Y."/>
            <person name="Zhao R."/>
            <person name="Feng M."/>
            <person name="Zhu Y."/>
            <person name="Feng Y."/>
            <person name="Jiang X."/>
            <person name="Zhu D."/>
            <person name="Xiang H."/>
            <person name="Feng X."/>
            <person name="Li S."/>
            <person name="Wang J."/>
            <person name="Zhang G."/>
            <person name="Kronforst M.R."/>
            <person name="Wang W."/>
        </authorList>
    </citation>
    <scope>NUCLEOTIDE SEQUENCE [LARGE SCALE GENOMIC DNA]</scope>
    <source>
        <strain evidence="2">Ya'a_city_454_Pm</strain>
        <tissue evidence="2">Whole body</tissue>
    </source>
</reference>
<dbReference type="InterPro" id="IPR015943">
    <property type="entry name" value="WD40/YVTN_repeat-like_dom_sf"/>
</dbReference>
<dbReference type="KEGG" id="pmac:106718295"/>
<protein>
    <submittedName>
        <fullName evidence="2">Ommochrome-binding protein</fullName>
    </submittedName>
</protein>
<evidence type="ECO:0000313" key="3">
    <source>
        <dbReference type="Proteomes" id="UP000053240"/>
    </source>
</evidence>
<name>A0A0N1IBR9_PAPMA</name>
<organism evidence="2 3">
    <name type="scientific">Papilio machaon</name>
    <name type="common">Old World swallowtail butterfly</name>
    <dbReference type="NCBI Taxonomy" id="76193"/>
    <lineage>
        <taxon>Eukaryota</taxon>
        <taxon>Metazoa</taxon>
        <taxon>Ecdysozoa</taxon>
        <taxon>Arthropoda</taxon>
        <taxon>Hexapoda</taxon>
        <taxon>Insecta</taxon>
        <taxon>Pterygota</taxon>
        <taxon>Neoptera</taxon>
        <taxon>Endopterygota</taxon>
        <taxon>Lepidoptera</taxon>
        <taxon>Glossata</taxon>
        <taxon>Ditrysia</taxon>
        <taxon>Papilionoidea</taxon>
        <taxon>Papilionidae</taxon>
        <taxon>Papilioninae</taxon>
        <taxon>Papilio</taxon>
    </lineage>
</organism>